<feature type="compositionally biased region" description="Basic and acidic residues" evidence="1">
    <location>
        <begin position="198"/>
        <end position="207"/>
    </location>
</feature>
<organism evidence="2 3">
    <name type="scientific">Dryococelus australis</name>
    <dbReference type="NCBI Taxonomy" id="614101"/>
    <lineage>
        <taxon>Eukaryota</taxon>
        <taxon>Metazoa</taxon>
        <taxon>Ecdysozoa</taxon>
        <taxon>Arthropoda</taxon>
        <taxon>Hexapoda</taxon>
        <taxon>Insecta</taxon>
        <taxon>Pterygota</taxon>
        <taxon>Neoptera</taxon>
        <taxon>Polyneoptera</taxon>
        <taxon>Phasmatodea</taxon>
        <taxon>Verophasmatodea</taxon>
        <taxon>Anareolatae</taxon>
        <taxon>Phasmatidae</taxon>
        <taxon>Eurycanthinae</taxon>
        <taxon>Dryococelus</taxon>
    </lineage>
</organism>
<dbReference type="Proteomes" id="UP001159363">
    <property type="component" value="Chromosome 5"/>
</dbReference>
<accession>A0ABQ9H8K2</accession>
<evidence type="ECO:0000256" key="1">
    <source>
        <dbReference type="SAM" id="MobiDB-lite"/>
    </source>
</evidence>
<reference evidence="2 3" key="1">
    <citation type="submission" date="2023-02" db="EMBL/GenBank/DDBJ databases">
        <title>LHISI_Scaffold_Assembly.</title>
        <authorList>
            <person name="Stuart O.P."/>
            <person name="Cleave R."/>
            <person name="Magrath M.J.L."/>
            <person name="Mikheyev A.S."/>
        </authorList>
    </citation>
    <scope>NUCLEOTIDE SEQUENCE [LARGE SCALE GENOMIC DNA]</scope>
    <source>
        <strain evidence="2">Daus_M_001</strain>
        <tissue evidence="2">Leg muscle</tissue>
    </source>
</reference>
<gene>
    <name evidence="2" type="ORF">PR048_017107</name>
</gene>
<evidence type="ECO:0000313" key="3">
    <source>
        <dbReference type="Proteomes" id="UP001159363"/>
    </source>
</evidence>
<protein>
    <submittedName>
        <fullName evidence="2">Uncharacterized protein</fullName>
    </submittedName>
</protein>
<feature type="region of interest" description="Disordered" evidence="1">
    <location>
        <begin position="155"/>
        <end position="207"/>
    </location>
</feature>
<evidence type="ECO:0000313" key="2">
    <source>
        <dbReference type="EMBL" id="KAJ8880637.1"/>
    </source>
</evidence>
<keyword evidence="3" id="KW-1185">Reference proteome</keyword>
<comment type="caution">
    <text evidence="2">The sequence shown here is derived from an EMBL/GenBank/DDBJ whole genome shotgun (WGS) entry which is preliminary data.</text>
</comment>
<proteinExistence type="predicted"/>
<dbReference type="EMBL" id="JARBHB010000006">
    <property type="protein sequence ID" value="KAJ8880637.1"/>
    <property type="molecule type" value="Genomic_DNA"/>
</dbReference>
<name>A0ABQ9H8K2_9NEOP</name>
<sequence>MAVLATGRPACDEAAPIANSDVSVSTVNGTSSFNGVLNGAAMPFFNGSKVETSPGDKRKVLDSTKGCNEVRVEQHPNARAGEVRYPRENPLTSGIVRHDSHLRKSCSVPAGDRTRNADNCKTYILEVKRFGWLLTASSRESMRVIEVNRLWSGAGMKGRGKREIPEKTRRPTVSSGMIHTCENPVTRLGIEPVPSSGDDGRATPRDPRRLPVYLTTMMGNRELTGGKDVRVHNRLYDASSMNNTNIPKIGSIAHICRYTSDKTQSDEGSGLVELLAPLSYETDAAFGTAQPFGQHAVAMQQVIHAVRREHCTPVQRLALSVDGALEARDKVALIISALLGFRRGKKLQCKPDVGTGANCVSGRTLYAHKERKSCKETCIATEREWVAVASDWGHDYLSDCPRRGSRARDVPQPGIAHVCWKNAGERGKDLTELSAHPALRHLSGKKKGGTLAITESTWRLEGHVHQAAGQEQRQSPARGLRSAHILRWMTSKQNGCIAICFTLWPLLLQREYSSSTVFEPPHHYLPWSYSDIAVRLPVIHQGEVSGGIPPRTPVSLALALNLYFIPTNERAVAVATFRTLIRDDLGSIPGPAIPISVFNVRRTHSKRMLG</sequence>